<protein>
    <recommendedName>
        <fullName evidence="8">DUF4595 domain-containing protein</fullName>
    </recommendedName>
</protein>
<evidence type="ECO:0000313" key="5">
    <source>
        <dbReference type="Proteomes" id="UP000285013"/>
    </source>
</evidence>
<proteinExistence type="predicted"/>
<evidence type="ECO:0000313" key="4">
    <source>
        <dbReference type="EMBL" id="RYT81672.1"/>
    </source>
</evidence>
<dbReference type="EMBL" id="QRPE01000006">
    <property type="protein sequence ID" value="RHL94010.1"/>
    <property type="molecule type" value="Genomic_DNA"/>
</dbReference>
<dbReference type="RefSeq" id="WP_007661056.1">
    <property type="nucleotide sequence ID" value="NZ_BAABZC010000001.1"/>
</dbReference>
<gene>
    <name evidence="3" type="ORF">DWZ32_16275</name>
    <name evidence="2" type="ORF">DWZ95_07370</name>
    <name evidence="4" type="ORF">EAJ06_06410</name>
</gene>
<dbReference type="GeneID" id="26158505"/>
<dbReference type="Proteomes" id="UP000291191">
    <property type="component" value="Unassembled WGS sequence"/>
</dbReference>
<reference evidence="4 7" key="2">
    <citation type="journal article" date="2019" name="Science, e1252229">
        <title>Invertible promoters mediate bacterial phase variation, antibiotic resistance, and host adaptation in the gut.</title>
        <authorList>
            <person name="Jiang X."/>
            <person name="Hall A.B."/>
            <person name="Arthur T.D."/>
            <person name="Plichta D.R."/>
            <person name="Covington C.T."/>
            <person name="Poyet M."/>
            <person name="Crothers J."/>
            <person name="Moses P.L."/>
            <person name="Tolonen A.C."/>
            <person name="Vlamakis H."/>
            <person name="Alm E.J."/>
            <person name="Xavier R.J."/>
        </authorList>
    </citation>
    <scope>NUCLEOTIDE SEQUENCE [LARGE SCALE GENOMIC DNA]</scope>
    <source>
        <strain evidence="7">bf_0095</strain>
        <strain evidence="4">Bf_0095</strain>
    </source>
</reference>
<dbReference type="OrthoDB" id="1048097at2"/>
<evidence type="ECO:0000313" key="6">
    <source>
        <dbReference type="Proteomes" id="UP000286003"/>
    </source>
</evidence>
<dbReference type="AlphaFoldDB" id="A0A3E4IIU6"/>
<accession>A0A3E4IIU6</accession>
<evidence type="ECO:0000313" key="3">
    <source>
        <dbReference type="EMBL" id="RHN04937.1"/>
    </source>
</evidence>
<keyword evidence="1" id="KW-0732">Signal</keyword>
<reference evidence="5 6" key="1">
    <citation type="submission" date="2018-08" db="EMBL/GenBank/DDBJ databases">
        <title>A genome reference for cultivated species of the human gut microbiota.</title>
        <authorList>
            <person name="Zou Y."/>
            <person name="Xue W."/>
            <person name="Luo G."/>
        </authorList>
    </citation>
    <scope>NUCLEOTIDE SEQUENCE [LARGE SCALE GENOMIC DNA]</scope>
    <source>
        <strain evidence="3 6">AF31-23</strain>
        <strain evidence="2 5">AF36-16BH</strain>
    </source>
</reference>
<dbReference type="Proteomes" id="UP000286003">
    <property type="component" value="Unassembled WGS sequence"/>
</dbReference>
<feature type="signal peptide" evidence="1">
    <location>
        <begin position="1"/>
        <end position="24"/>
    </location>
</feature>
<dbReference type="EMBL" id="QRQM01000019">
    <property type="protein sequence ID" value="RHN04937.1"/>
    <property type="molecule type" value="Genomic_DNA"/>
</dbReference>
<sequence>MKRTNLFQLLLFSTFILLCGTACDNGEDERLSPMKKVIMEGNNNSVEIIMSRTNWKIVSLTSLDGWNQLASGLEGFGTIYFDWGSITRDKEDALTIQANENLEDEERGLIINLSTSSGLYTEQIIVQQNPGDKYEIKSITYSLEEGDGEFWMDSRPYGLTFRNYTDNSTTTTIFPYDHAPEEYQFHCPNDLAFKLLKYEEPLVDVPEIVDEKIQLTGEKVKYSLFPQQYDSKLKYTEVKVETPPQKQTKISGLILYKLHQITYTLTLTNVRTQEEKIVKGEMSRKFPYFHTKPRTEVSELPSQE</sequence>
<keyword evidence="7" id="KW-1185">Reference proteome</keyword>
<dbReference type="Proteomes" id="UP000285013">
    <property type="component" value="Unassembled WGS sequence"/>
</dbReference>
<organism evidence="2 5">
    <name type="scientific">Bacteroides intestinalis</name>
    <dbReference type="NCBI Taxonomy" id="329854"/>
    <lineage>
        <taxon>Bacteria</taxon>
        <taxon>Pseudomonadati</taxon>
        <taxon>Bacteroidota</taxon>
        <taxon>Bacteroidia</taxon>
        <taxon>Bacteroidales</taxon>
        <taxon>Bacteroidaceae</taxon>
        <taxon>Bacteroides</taxon>
    </lineage>
</organism>
<evidence type="ECO:0008006" key="8">
    <source>
        <dbReference type="Google" id="ProtNLM"/>
    </source>
</evidence>
<evidence type="ECO:0000313" key="7">
    <source>
        <dbReference type="Proteomes" id="UP000291191"/>
    </source>
</evidence>
<feature type="chain" id="PRO_5044592819" description="DUF4595 domain-containing protein" evidence="1">
    <location>
        <begin position="25"/>
        <end position="304"/>
    </location>
</feature>
<dbReference type="EMBL" id="RCXO01000005">
    <property type="protein sequence ID" value="RYT81672.1"/>
    <property type="molecule type" value="Genomic_DNA"/>
</dbReference>
<evidence type="ECO:0000256" key="1">
    <source>
        <dbReference type="SAM" id="SignalP"/>
    </source>
</evidence>
<evidence type="ECO:0000313" key="2">
    <source>
        <dbReference type="EMBL" id="RHL94010.1"/>
    </source>
</evidence>
<comment type="caution">
    <text evidence="2">The sequence shown here is derived from an EMBL/GenBank/DDBJ whole genome shotgun (WGS) entry which is preliminary data.</text>
</comment>
<name>A0A3E4IIU6_9BACE</name>